<accession>A0A067JLD2</accession>
<name>A0A067JLD2_JATCU</name>
<feature type="compositionally biased region" description="Basic and acidic residues" evidence="1">
    <location>
        <begin position="53"/>
        <end position="63"/>
    </location>
</feature>
<gene>
    <name evidence="2" type="ORF">JCGZ_25435</name>
</gene>
<sequence length="187" mass="20574">MVSLERQRRARPRRAYPHARALEKGKNSLRIKDKHASGMPGSTPVLSARKSFRLRDREKHAHAVLENTPVPGAQEDNSDDEEAEAAGGAAMEEDNPPPFTSSFGAGTSGAGPSFQGTSNMSNDEVLARMMSRMDIFDTRLNGMETMIADRFQSIEIMNGSLDSRMDTMQGQLQTILQLLQPPPPPEH</sequence>
<feature type="region of interest" description="Disordered" evidence="1">
    <location>
        <begin position="1"/>
        <end position="120"/>
    </location>
</feature>
<dbReference type="AlphaFoldDB" id="A0A067JLD2"/>
<reference evidence="2 3" key="1">
    <citation type="journal article" date="2014" name="PLoS ONE">
        <title>Global Analysis of Gene Expression Profiles in Physic Nut (Jatropha curcas L.) Seedlings Exposed to Salt Stress.</title>
        <authorList>
            <person name="Zhang L."/>
            <person name="Zhang C."/>
            <person name="Wu P."/>
            <person name="Chen Y."/>
            <person name="Li M."/>
            <person name="Jiang H."/>
            <person name="Wu G."/>
        </authorList>
    </citation>
    <scope>NUCLEOTIDE SEQUENCE [LARGE SCALE GENOMIC DNA]</scope>
    <source>
        <strain evidence="3">cv. GZQX0401</strain>
        <tissue evidence="2">Young leaves</tissue>
    </source>
</reference>
<proteinExistence type="predicted"/>
<evidence type="ECO:0000256" key="1">
    <source>
        <dbReference type="SAM" id="MobiDB-lite"/>
    </source>
</evidence>
<feature type="compositionally biased region" description="Basic and acidic residues" evidence="1">
    <location>
        <begin position="20"/>
        <end position="36"/>
    </location>
</feature>
<keyword evidence="3" id="KW-1185">Reference proteome</keyword>
<feature type="compositionally biased region" description="Basic residues" evidence="1">
    <location>
        <begin position="8"/>
        <end position="17"/>
    </location>
</feature>
<dbReference type="Proteomes" id="UP000027138">
    <property type="component" value="Unassembled WGS sequence"/>
</dbReference>
<evidence type="ECO:0000313" key="2">
    <source>
        <dbReference type="EMBL" id="KDP24781.1"/>
    </source>
</evidence>
<evidence type="ECO:0000313" key="3">
    <source>
        <dbReference type="Proteomes" id="UP000027138"/>
    </source>
</evidence>
<dbReference type="EMBL" id="KK915065">
    <property type="protein sequence ID" value="KDP24781.1"/>
    <property type="molecule type" value="Genomic_DNA"/>
</dbReference>
<feature type="compositionally biased region" description="Low complexity" evidence="1">
    <location>
        <begin position="100"/>
        <end position="113"/>
    </location>
</feature>
<organism evidence="2 3">
    <name type="scientific">Jatropha curcas</name>
    <name type="common">Barbados nut</name>
    <dbReference type="NCBI Taxonomy" id="180498"/>
    <lineage>
        <taxon>Eukaryota</taxon>
        <taxon>Viridiplantae</taxon>
        <taxon>Streptophyta</taxon>
        <taxon>Embryophyta</taxon>
        <taxon>Tracheophyta</taxon>
        <taxon>Spermatophyta</taxon>
        <taxon>Magnoliopsida</taxon>
        <taxon>eudicotyledons</taxon>
        <taxon>Gunneridae</taxon>
        <taxon>Pentapetalae</taxon>
        <taxon>rosids</taxon>
        <taxon>fabids</taxon>
        <taxon>Malpighiales</taxon>
        <taxon>Euphorbiaceae</taxon>
        <taxon>Crotonoideae</taxon>
        <taxon>Jatropheae</taxon>
        <taxon>Jatropha</taxon>
    </lineage>
</organism>
<protein>
    <submittedName>
        <fullName evidence="2">Uncharacterized protein</fullName>
    </submittedName>
</protein>